<name>A0ABT3RS81_9BACT</name>
<dbReference type="InterPro" id="IPR045863">
    <property type="entry name" value="CorA_TM1_TM2"/>
</dbReference>
<evidence type="ECO:0000256" key="5">
    <source>
        <dbReference type="ARBA" id="ARBA00022692"/>
    </source>
</evidence>
<comment type="similarity">
    <text evidence="2 8">Belongs to the CorA metal ion transporter (MIT) (TC 1.A.35) family.</text>
</comment>
<reference evidence="9 10" key="1">
    <citation type="submission" date="2022-11" db="EMBL/GenBank/DDBJ databases">
        <title>The characterization of three novel Bacteroidetes species and genomic analysis of their roles in tidal elemental geochemical cycles.</title>
        <authorList>
            <person name="Ma K."/>
        </authorList>
    </citation>
    <scope>NUCLEOTIDE SEQUENCE [LARGE SCALE GENOMIC DNA]</scope>
    <source>
        <strain evidence="9 10">M17</strain>
    </source>
</reference>
<organism evidence="9 10">
    <name type="scientific">Mangrovivirga halotolerans</name>
    <dbReference type="NCBI Taxonomy" id="2993936"/>
    <lineage>
        <taxon>Bacteria</taxon>
        <taxon>Pseudomonadati</taxon>
        <taxon>Bacteroidota</taxon>
        <taxon>Cytophagia</taxon>
        <taxon>Cytophagales</taxon>
        <taxon>Mangrovivirgaceae</taxon>
        <taxon>Mangrovivirga</taxon>
    </lineage>
</organism>
<dbReference type="PANTHER" id="PTHR46494">
    <property type="entry name" value="CORA FAMILY METAL ION TRANSPORTER (EUROFUNG)"/>
    <property type="match status" value="1"/>
</dbReference>
<protein>
    <recommendedName>
        <fullName evidence="8">Magnesium transport protein CorA</fullName>
    </recommendedName>
</protein>
<evidence type="ECO:0000256" key="6">
    <source>
        <dbReference type="ARBA" id="ARBA00022989"/>
    </source>
</evidence>
<accession>A0ABT3RS81</accession>
<dbReference type="InterPro" id="IPR002523">
    <property type="entry name" value="MgTranspt_CorA/ZnTranspt_ZntB"/>
</dbReference>
<keyword evidence="8" id="KW-0460">Magnesium</keyword>
<sequence>MKSKEFLRPDKLLFKGLQSITGIGHDFYTNQKSEAKAKAELTFIGKKKVEKVDTQLYTYSLENYTEDTKFNDFFKLKELDTSENIWLNFHGLHEVPKIEKIGEIYNLERLVIRQILDTTQRPKIEIDDNYLFLNVKSPIKQENNEVIIEHMSFVMGENYLISFQEEKTDHFTSIRNKITEGVGFIRKRSIDYLLVQMLDSILDHYFITIDEINKQASTLEKEILRRPSEETTLALESMKGMAQIIKKALGPFKEVLLNILNEESGLIRKENVRYFKDLVNTASSAIDEIDSTQNKLESLTNIYFAALSQKMNEIMKVLTTVATIFIPLTFVAGIYGMNFDYMPELNLRYGYFGILGVMFIISIIMVIYFRKKKWI</sequence>
<dbReference type="Gene3D" id="3.30.460.20">
    <property type="entry name" value="CorA soluble domain-like"/>
    <property type="match status" value="1"/>
</dbReference>
<feature type="transmembrane region" description="Helical" evidence="8">
    <location>
        <begin position="317"/>
        <end position="337"/>
    </location>
</feature>
<comment type="subcellular location">
    <subcellularLocation>
        <location evidence="1">Cell membrane</location>
        <topology evidence="1">Multi-pass membrane protein</topology>
    </subcellularLocation>
    <subcellularLocation>
        <location evidence="8">Membrane</location>
        <topology evidence="8">Multi-pass membrane protein</topology>
    </subcellularLocation>
</comment>
<dbReference type="Gene3D" id="1.20.58.340">
    <property type="entry name" value="Magnesium transport protein CorA, transmembrane region"/>
    <property type="match status" value="2"/>
</dbReference>
<comment type="caution">
    <text evidence="9">The sequence shown here is derived from an EMBL/GenBank/DDBJ whole genome shotgun (WGS) entry which is preliminary data.</text>
</comment>
<comment type="function">
    <text evidence="8">Mediates influx of magnesium ions.</text>
</comment>
<dbReference type="NCBIfam" id="TIGR00383">
    <property type="entry name" value="corA"/>
    <property type="match status" value="1"/>
</dbReference>
<evidence type="ECO:0000256" key="3">
    <source>
        <dbReference type="ARBA" id="ARBA00022448"/>
    </source>
</evidence>
<dbReference type="CDD" id="cd12828">
    <property type="entry name" value="TmCorA-like_1"/>
    <property type="match status" value="1"/>
</dbReference>
<proteinExistence type="inferred from homology"/>
<dbReference type="RefSeq" id="WP_266056593.1">
    <property type="nucleotide sequence ID" value="NZ_JAPFQN010000005.1"/>
</dbReference>
<dbReference type="Pfam" id="PF01544">
    <property type="entry name" value="CorA"/>
    <property type="match status" value="1"/>
</dbReference>
<evidence type="ECO:0000313" key="9">
    <source>
        <dbReference type="EMBL" id="MCX2744127.1"/>
    </source>
</evidence>
<gene>
    <name evidence="8 9" type="primary">corA</name>
    <name evidence="9" type="ORF">OO013_09635</name>
</gene>
<keyword evidence="8" id="KW-0406">Ion transport</keyword>
<evidence type="ECO:0000256" key="8">
    <source>
        <dbReference type="RuleBase" id="RU362010"/>
    </source>
</evidence>
<evidence type="ECO:0000256" key="2">
    <source>
        <dbReference type="ARBA" id="ARBA00009765"/>
    </source>
</evidence>
<evidence type="ECO:0000313" key="10">
    <source>
        <dbReference type="Proteomes" id="UP001209885"/>
    </source>
</evidence>
<evidence type="ECO:0000256" key="1">
    <source>
        <dbReference type="ARBA" id="ARBA00004651"/>
    </source>
</evidence>
<keyword evidence="3 8" id="KW-0813">Transport</keyword>
<dbReference type="SUPFAM" id="SSF144083">
    <property type="entry name" value="Magnesium transport protein CorA, transmembrane region"/>
    <property type="match status" value="1"/>
</dbReference>
<dbReference type="EMBL" id="JAPFQN010000005">
    <property type="protein sequence ID" value="MCX2744127.1"/>
    <property type="molecule type" value="Genomic_DNA"/>
</dbReference>
<dbReference type="PANTHER" id="PTHR46494:SF1">
    <property type="entry name" value="CORA FAMILY METAL ION TRANSPORTER (EUROFUNG)"/>
    <property type="match status" value="1"/>
</dbReference>
<keyword evidence="7 8" id="KW-0472">Membrane</keyword>
<evidence type="ECO:0000256" key="7">
    <source>
        <dbReference type="ARBA" id="ARBA00023136"/>
    </source>
</evidence>
<feature type="transmembrane region" description="Helical" evidence="8">
    <location>
        <begin position="349"/>
        <end position="369"/>
    </location>
</feature>
<keyword evidence="6 8" id="KW-1133">Transmembrane helix</keyword>
<keyword evidence="10" id="KW-1185">Reference proteome</keyword>
<keyword evidence="5 8" id="KW-0812">Transmembrane</keyword>
<evidence type="ECO:0000256" key="4">
    <source>
        <dbReference type="ARBA" id="ARBA00022475"/>
    </source>
</evidence>
<keyword evidence="4 8" id="KW-1003">Cell membrane</keyword>
<dbReference type="InterPro" id="IPR004488">
    <property type="entry name" value="Mg/Co-transport_prot_CorA"/>
</dbReference>
<dbReference type="SUPFAM" id="SSF143865">
    <property type="entry name" value="CorA soluble domain-like"/>
    <property type="match status" value="1"/>
</dbReference>
<dbReference type="InterPro" id="IPR045861">
    <property type="entry name" value="CorA_cytoplasmic_dom"/>
</dbReference>
<dbReference type="Proteomes" id="UP001209885">
    <property type="component" value="Unassembled WGS sequence"/>
</dbReference>